<accession>A0A2I0J986</accession>
<protein>
    <submittedName>
        <fullName evidence="1">Uncharacterized protein</fullName>
    </submittedName>
</protein>
<proteinExistence type="predicted"/>
<dbReference type="Proteomes" id="UP000233551">
    <property type="component" value="Unassembled WGS sequence"/>
</dbReference>
<gene>
    <name evidence="1" type="ORF">CRG98_026804</name>
</gene>
<evidence type="ECO:0000313" key="1">
    <source>
        <dbReference type="EMBL" id="PKI52804.1"/>
    </source>
</evidence>
<organism evidence="1 2">
    <name type="scientific">Punica granatum</name>
    <name type="common">Pomegranate</name>
    <dbReference type="NCBI Taxonomy" id="22663"/>
    <lineage>
        <taxon>Eukaryota</taxon>
        <taxon>Viridiplantae</taxon>
        <taxon>Streptophyta</taxon>
        <taxon>Embryophyta</taxon>
        <taxon>Tracheophyta</taxon>
        <taxon>Spermatophyta</taxon>
        <taxon>Magnoliopsida</taxon>
        <taxon>eudicotyledons</taxon>
        <taxon>Gunneridae</taxon>
        <taxon>Pentapetalae</taxon>
        <taxon>rosids</taxon>
        <taxon>malvids</taxon>
        <taxon>Myrtales</taxon>
        <taxon>Lythraceae</taxon>
        <taxon>Punica</taxon>
    </lineage>
</organism>
<dbReference type="EMBL" id="PGOL01001895">
    <property type="protein sequence ID" value="PKI52804.1"/>
    <property type="molecule type" value="Genomic_DNA"/>
</dbReference>
<name>A0A2I0J986_PUNGR</name>
<dbReference type="AlphaFoldDB" id="A0A2I0J986"/>
<reference evidence="1 2" key="1">
    <citation type="submission" date="2017-11" db="EMBL/GenBank/DDBJ databases">
        <title>De-novo sequencing of pomegranate (Punica granatum L.) genome.</title>
        <authorList>
            <person name="Akparov Z."/>
            <person name="Amiraslanov A."/>
            <person name="Hajiyeva S."/>
            <person name="Abbasov M."/>
            <person name="Kaur K."/>
            <person name="Hamwieh A."/>
            <person name="Solovyev V."/>
            <person name="Salamov A."/>
            <person name="Braich B."/>
            <person name="Kosarev P."/>
            <person name="Mahmoud A."/>
            <person name="Hajiyev E."/>
            <person name="Babayeva S."/>
            <person name="Izzatullayeva V."/>
            <person name="Mammadov A."/>
            <person name="Mammadov A."/>
            <person name="Sharifova S."/>
            <person name="Ojaghi J."/>
            <person name="Eynullazada K."/>
            <person name="Bayramov B."/>
            <person name="Abdulazimova A."/>
            <person name="Shahmuradov I."/>
        </authorList>
    </citation>
    <scope>NUCLEOTIDE SEQUENCE [LARGE SCALE GENOMIC DNA]</scope>
    <source>
        <strain evidence="2">cv. AG2017</strain>
        <tissue evidence="1">Leaf</tissue>
    </source>
</reference>
<comment type="caution">
    <text evidence="1">The sequence shown here is derived from an EMBL/GenBank/DDBJ whole genome shotgun (WGS) entry which is preliminary data.</text>
</comment>
<sequence length="269" mass="30470">MPTTTVRELEDSLQAELAKLHWTRIWMVRFNAASILNSTMTVMEFINFCRALKGKKGQAVMRQQVQRVKLRKEVCNITDTNLDQVVYCNILKTQLQDFSKEEAALEHALAGLRASMSPASTYKALTVEELRKKAVKRYRENSTAEDMGHVDDPTVLLQLALDMSGEAIQIEHIMEFCQRNNVRDGLIQYAQTKIQEFENEGMMCQARRFQHYLDVLGVQPYKAEQPEAAGVGCQVEVGSSLGKQRMISKKLSALDSEGKGRGKRVPSPW</sequence>
<keyword evidence="2" id="KW-1185">Reference proteome</keyword>
<evidence type="ECO:0000313" key="2">
    <source>
        <dbReference type="Proteomes" id="UP000233551"/>
    </source>
</evidence>